<sequence>MNNQGQEPLEESTNTDILTACEIQSESV</sequence>
<reference evidence="2" key="1">
    <citation type="submission" date="2014-11" db="EMBL/GenBank/DDBJ databases">
        <authorList>
            <person name="Amaro Gonzalez C."/>
        </authorList>
    </citation>
    <scope>NUCLEOTIDE SEQUENCE</scope>
</reference>
<proteinExistence type="predicted"/>
<reference evidence="2" key="2">
    <citation type="journal article" date="2015" name="Fish Shellfish Immunol.">
        <title>Early steps in the European eel (Anguilla anguilla)-Vibrio vulnificus interaction in the gills: Role of the RtxA13 toxin.</title>
        <authorList>
            <person name="Callol A."/>
            <person name="Pajuelo D."/>
            <person name="Ebbesson L."/>
            <person name="Teles M."/>
            <person name="MacKenzie S."/>
            <person name="Amaro C."/>
        </authorList>
    </citation>
    <scope>NUCLEOTIDE SEQUENCE</scope>
</reference>
<evidence type="ECO:0000256" key="1">
    <source>
        <dbReference type="SAM" id="MobiDB-lite"/>
    </source>
</evidence>
<name>A0A0E9PGH5_ANGAN</name>
<dbReference type="EMBL" id="GBXM01105225">
    <property type="protein sequence ID" value="JAH03352.1"/>
    <property type="molecule type" value="Transcribed_RNA"/>
</dbReference>
<accession>A0A0E9PGH5</accession>
<protein>
    <submittedName>
        <fullName evidence="2">Uncharacterized protein</fullName>
    </submittedName>
</protein>
<organism evidence="2">
    <name type="scientific">Anguilla anguilla</name>
    <name type="common">European freshwater eel</name>
    <name type="synonym">Muraena anguilla</name>
    <dbReference type="NCBI Taxonomy" id="7936"/>
    <lineage>
        <taxon>Eukaryota</taxon>
        <taxon>Metazoa</taxon>
        <taxon>Chordata</taxon>
        <taxon>Craniata</taxon>
        <taxon>Vertebrata</taxon>
        <taxon>Euteleostomi</taxon>
        <taxon>Actinopterygii</taxon>
        <taxon>Neopterygii</taxon>
        <taxon>Teleostei</taxon>
        <taxon>Anguilliformes</taxon>
        <taxon>Anguillidae</taxon>
        <taxon>Anguilla</taxon>
    </lineage>
</organism>
<dbReference type="AlphaFoldDB" id="A0A0E9PGH5"/>
<feature type="region of interest" description="Disordered" evidence="1">
    <location>
        <begin position="1"/>
        <end position="28"/>
    </location>
</feature>
<evidence type="ECO:0000313" key="2">
    <source>
        <dbReference type="EMBL" id="JAH03352.1"/>
    </source>
</evidence>